<proteinExistence type="predicted"/>
<evidence type="ECO:0000313" key="2">
    <source>
        <dbReference type="Proteomes" id="UP000886748"/>
    </source>
</evidence>
<dbReference type="InterPro" id="IPR011051">
    <property type="entry name" value="RmlC_Cupin_sf"/>
</dbReference>
<reference evidence="1" key="1">
    <citation type="submission" date="2020-10" db="EMBL/GenBank/DDBJ databases">
        <authorList>
            <person name="Gilroy R."/>
        </authorList>
    </citation>
    <scope>NUCLEOTIDE SEQUENCE</scope>
    <source>
        <strain evidence="1">CHK154-7741</strain>
    </source>
</reference>
<reference evidence="1" key="2">
    <citation type="journal article" date="2021" name="PeerJ">
        <title>Extensive microbial diversity within the chicken gut microbiome revealed by metagenomics and culture.</title>
        <authorList>
            <person name="Gilroy R."/>
            <person name="Ravi A."/>
            <person name="Getino M."/>
            <person name="Pursley I."/>
            <person name="Horton D.L."/>
            <person name="Alikhan N.F."/>
            <person name="Baker D."/>
            <person name="Gharbi K."/>
            <person name="Hall N."/>
            <person name="Watson M."/>
            <person name="Adriaenssens E.M."/>
            <person name="Foster-Nyarko E."/>
            <person name="Jarju S."/>
            <person name="Secka A."/>
            <person name="Antonio M."/>
            <person name="Oren A."/>
            <person name="Chaudhuri R.R."/>
            <person name="La Ragione R."/>
            <person name="Hildebrand F."/>
            <person name="Pallen M.J."/>
        </authorList>
    </citation>
    <scope>NUCLEOTIDE SEQUENCE</scope>
    <source>
        <strain evidence="1">CHK154-7741</strain>
    </source>
</reference>
<protein>
    <recommendedName>
        <fullName evidence="3">Cupin</fullName>
    </recommendedName>
</protein>
<dbReference type="PANTHER" id="PTHR37694">
    <property type="entry name" value="SLR8022 PROTEIN"/>
    <property type="match status" value="1"/>
</dbReference>
<comment type="caution">
    <text evidence="1">The sequence shown here is derived from an EMBL/GenBank/DDBJ whole genome shotgun (WGS) entry which is preliminary data.</text>
</comment>
<dbReference type="InterPro" id="IPR014710">
    <property type="entry name" value="RmlC-like_jellyroll"/>
</dbReference>
<dbReference type="Gene3D" id="2.60.120.10">
    <property type="entry name" value="Jelly Rolls"/>
    <property type="match status" value="1"/>
</dbReference>
<sequence length="123" mass="14013">MKHEEPKKIEDMIDFNDEHVNKRIITENGEQKAILFALKKEQEIPLHTSPVDAFICVIEGEIDFILYPEEECGCTGGTCGLHAPEDNSVEAYVVKKGEMFKFYAEEKHSVLAKKDTKMLVVKI</sequence>
<accession>A0A9D1MYP9</accession>
<dbReference type="Proteomes" id="UP000886748">
    <property type="component" value="Unassembled WGS sequence"/>
</dbReference>
<organism evidence="1 2">
    <name type="scientific">Candidatus Limenecus avicola</name>
    <dbReference type="NCBI Taxonomy" id="2840847"/>
    <lineage>
        <taxon>Bacteria</taxon>
        <taxon>Bacillati</taxon>
        <taxon>Bacillota</taxon>
        <taxon>Clostridia</taxon>
        <taxon>Eubacteriales</taxon>
        <taxon>Clostridiaceae</taxon>
        <taxon>Clostridiaceae incertae sedis</taxon>
        <taxon>Candidatus Limenecus</taxon>
    </lineage>
</organism>
<dbReference type="AlphaFoldDB" id="A0A9D1MYP9"/>
<gene>
    <name evidence="1" type="ORF">IAD26_01930</name>
</gene>
<dbReference type="PANTHER" id="PTHR37694:SF1">
    <property type="entry name" value="SLR8022 PROTEIN"/>
    <property type="match status" value="1"/>
</dbReference>
<evidence type="ECO:0000313" key="1">
    <source>
        <dbReference type="EMBL" id="HIU91875.1"/>
    </source>
</evidence>
<evidence type="ECO:0008006" key="3">
    <source>
        <dbReference type="Google" id="ProtNLM"/>
    </source>
</evidence>
<dbReference type="EMBL" id="DVOD01000014">
    <property type="protein sequence ID" value="HIU91875.1"/>
    <property type="molecule type" value="Genomic_DNA"/>
</dbReference>
<dbReference type="SUPFAM" id="SSF51182">
    <property type="entry name" value="RmlC-like cupins"/>
    <property type="match status" value="1"/>
</dbReference>
<name>A0A9D1MYP9_9CLOT</name>